<comment type="subcellular location">
    <subcellularLocation>
        <location evidence="1 8">Cell membrane</location>
        <topology evidence="1 8">Multi-pass membrane protein</topology>
    </subcellularLocation>
</comment>
<feature type="transmembrane region" description="Helical" evidence="8">
    <location>
        <begin position="164"/>
        <end position="183"/>
    </location>
</feature>
<reference evidence="9 10" key="1">
    <citation type="submission" date="2016-06" db="EMBL/GenBank/DDBJ databases">
        <authorList>
            <person name="Kjaerup R.B."/>
            <person name="Dalgaard T.S."/>
            <person name="Juul-Madsen H.R."/>
        </authorList>
    </citation>
    <scope>NUCLEOTIDE SEQUENCE [LARGE SCALE GENOMIC DNA]</scope>
    <source>
        <strain evidence="9 10">CECT 8886</strain>
    </source>
</reference>
<dbReference type="Proteomes" id="UP000092544">
    <property type="component" value="Unassembled WGS sequence"/>
</dbReference>
<evidence type="ECO:0000256" key="5">
    <source>
        <dbReference type="ARBA" id="ARBA00022692"/>
    </source>
</evidence>
<dbReference type="GO" id="GO:0005886">
    <property type="term" value="C:plasma membrane"/>
    <property type="evidence" value="ECO:0007669"/>
    <property type="project" value="UniProtKB-SubCell"/>
</dbReference>
<dbReference type="EMBL" id="FLOB01000001">
    <property type="protein sequence ID" value="SBS26415.1"/>
    <property type="molecule type" value="Genomic_DNA"/>
</dbReference>
<evidence type="ECO:0000256" key="8">
    <source>
        <dbReference type="RuleBase" id="RU363041"/>
    </source>
</evidence>
<evidence type="ECO:0000256" key="1">
    <source>
        <dbReference type="ARBA" id="ARBA00004651"/>
    </source>
</evidence>
<evidence type="ECO:0000313" key="10">
    <source>
        <dbReference type="Proteomes" id="UP000092544"/>
    </source>
</evidence>
<keyword evidence="10" id="KW-1185">Reference proteome</keyword>
<sequence length="249" mass="26661">MHDISYLLLFVFIVASYVQSLTGFAYGLIVMCVAGLFSLAPIDVVAFSVSALSLVNAATGLYGGVWRQVNGKNLIVYFIACTPAIALGVYLLSYLGNGALHWLQLLLGLTIVIACLMSLIKPKVGAEPSRPWVYFVFGGISGVLGGLFATSGPPISYLMYRQPVSISVIRATLLSVFFVSSLLRIGIMGVSGQITAPMIWLSIVGFPCVFITSLLAKRYPPTISPHIIKRIALILLLMSGVSLSLKALL</sequence>
<gene>
    <name evidence="9" type="ORF">MSP8886_00598</name>
</gene>
<keyword evidence="7 8" id="KW-0472">Membrane</keyword>
<feature type="transmembrane region" description="Helical" evidence="8">
    <location>
        <begin position="132"/>
        <end position="152"/>
    </location>
</feature>
<dbReference type="RefSeq" id="WP_175365251.1">
    <property type="nucleotide sequence ID" value="NZ_FLOB01000001.1"/>
</dbReference>
<dbReference type="AlphaFoldDB" id="A0A1A8T5W8"/>
<dbReference type="InterPro" id="IPR002781">
    <property type="entry name" value="TM_pro_TauE-like"/>
</dbReference>
<dbReference type="InterPro" id="IPR052017">
    <property type="entry name" value="TSUP"/>
</dbReference>
<keyword evidence="4 8" id="KW-1003">Cell membrane</keyword>
<feature type="transmembrane region" description="Helical" evidence="8">
    <location>
        <begin position="44"/>
        <end position="62"/>
    </location>
</feature>
<name>A0A1A8T5W8_9GAMM</name>
<evidence type="ECO:0000256" key="2">
    <source>
        <dbReference type="ARBA" id="ARBA00009142"/>
    </source>
</evidence>
<evidence type="ECO:0000256" key="3">
    <source>
        <dbReference type="ARBA" id="ARBA00022448"/>
    </source>
</evidence>
<accession>A0A1A8T5W8</accession>
<comment type="similarity">
    <text evidence="2 8">Belongs to the 4-toluene sulfonate uptake permease (TSUP) (TC 2.A.102) family.</text>
</comment>
<keyword evidence="3" id="KW-0813">Transport</keyword>
<feature type="transmembrane region" description="Helical" evidence="8">
    <location>
        <begin position="101"/>
        <end position="120"/>
    </location>
</feature>
<evidence type="ECO:0000313" key="9">
    <source>
        <dbReference type="EMBL" id="SBS26415.1"/>
    </source>
</evidence>
<keyword evidence="6 8" id="KW-1133">Transmembrane helix</keyword>
<protein>
    <recommendedName>
        <fullName evidence="8">Probable membrane transporter protein</fullName>
    </recommendedName>
</protein>
<dbReference type="Pfam" id="PF01925">
    <property type="entry name" value="TauE"/>
    <property type="match status" value="1"/>
</dbReference>
<feature type="transmembrane region" description="Helical" evidence="8">
    <location>
        <begin position="74"/>
        <end position="95"/>
    </location>
</feature>
<feature type="transmembrane region" description="Helical" evidence="8">
    <location>
        <begin position="7"/>
        <end position="38"/>
    </location>
</feature>
<feature type="transmembrane region" description="Helical" evidence="8">
    <location>
        <begin position="227"/>
        <end position="248"/>
    </location>
</feature>
<dbReference type="STRING" id="1792290.MSP8886_00598"/>
<keyword evidence="5 8" id="KW-0812">Transmembrane</keyword>
<evidence type="ECO:0000256" key="7">
    <source>
        <dbReference type="ARBA" id="ARBA00023136"/>
    </source>
</evidence>
<organism evidence="9 10">
    <name type="scientific">Marinomonas spartinae</name>
    <dbReference type="NCBI Taxonomy" id="1792290"/>
    <lineage>
        <taxon>Bacteria</taxon>
        <taxon>Pseudomonadati</taxon>
        <taxon>Pseudomonadota</taxon>
        <taxon>Gammaproteobacteria</taxon>
        <taxon>Oceanospirillales</taxon>
        <taxon>Oceanospirillaceae</taxon>
        <taxon>Marinomonas</taxon>
    </lineage>
</organism>
<evidence type="ECO:0000256" key="6">
    <source>
        <dbReference type="ARBA" id="ARBA00022989"/>
    </source>
</evidence>
<evidence type="ECO:0000256" key="4">
    <source>
        <dbReference type="ARBA" id="ARBA00022475"/>
    </source>
</evidence>
<dbReference type="PANTHER" id="PTHR30269">
    <property type="entry name" value="TRANSMEMBRANE PROTEIN YFCA"/>
    <property type="match status" value="1"/>
</dbReference>
<dbReference type="PANTHER" id="PTHR30269:SF37">
    <property type="entry name" value="MEMBRANE TRANSPORTER PROTEIN"/>
    <property type="match status" value="1"/>
</dbReference>
<feature type="transmembrane region" description="Helical" evidence="8">
    <location>
        <begin position="195"/>
        <end position="215"/>
    </location>
</feature>
<proteinExistence type="inferred from homology"/>